<comment type="caution">
    <text evidence="3">The sequence shown here is derived from an EMBL/GenBank/DDBJ whole genome shotgun (WGS) entry which is preliminary data.</text>
</comment>
<evidence type="ECO:0000256" key="2">
    <source>
        <dbReference type="SAM" id="SignalP"/>
    </source>
</evidence>
<feature type="transmembrane region" description="Helical" evidence="1">
    <location>
        <begin position="161"/>
        <end position="191"/>
    </location>
</feature>
<dbReference type="GO" id="GO:0035269">
    <property type="term" value="P:protein O-linked glycosylation via mannose"/>
    <property type="evidence" value="ECO:0007669"/>
    <property type="project" value="TreeGrafter"/>
</dbReference>
<keyword evidence="1" id="KW-0812">Transmembrane</keyword>
<proteinExistence type="predicted"/>
<dbReference type="Proteomes" id="UP001152888">
    <property type="component" value="Unassembled WGS sequence"/>
</dbReference>
<dbReference type="AlphaFoldDB" id="A0A9P0Q033"/>
<dbReference type="GO" id="GO:0005789">
    <property type="term" value="C:endoplasmic reticulum membrane"/>
    <property type="evidence" value="ECO:0007669"/>
    <property type="project" value="TreeGrafter"/>
</dbReference>
<dbReference type="InterPro" id="IPR052384">
    <property type="entry name" value="TMTC_O-mannosyltransferase"/>
</dbReference>
<dbReference type="EMBL" id="CAKOFQ010007629">
    <property type="protein sequence ID" value="CAH2005179.1"/>
    <property type="molecule type" value="Genomic_DNA"/>
</dbReference>
<dbReference type="PANTHER" id="PTHR44216">
    <property type="entry name" value="PROTEIN O-MANNOSYL-TRANSFERASE TMTC2"/>
    <property type="match status" value="1"/>
</dbReference>
<keyword evidence="4" id="KW-1185">Reference proteome</keyword>
<keyword evidence="1" id="KW-0472">Membrane</keyword>
<gene>
    <name evidence="3" type="ORF">ACAOBT_LOCUS28395</name>
</gene>
<evidence type="ECO:0000256" key="1">
    <source>
        <dbReference type="SAM" id="Phobius"/>
    </source>
</evidence>
<name>A0A9P0Q033_ACAOB</name>
<keyword evidence="1" id="KW-1133">Transmembrane helix</keyword>
<feature type="transmembrane region" description="Helical" evidence="1">
    <location>
        <begin position="203"/>
        <end position="224"/>
    </location>
</feature>
<reference evidence="3" key="1">
    <citation type="submission" date="2022-03" db="EMBL/GenBank/DDBJ databases">
        <authorList>
            <person name="Sayadi A."/>
        </authorList>
    </citation>
    <scope>NUCLEOTIDE SEQUENCE</scope>
</reference>
<accession>A0A9P0Q033</accession>
<sequence length="244" mass="27133">MGGFRPWGYHLGNILLHCLATALLIKVARQVLPRSKLKVGTTVAGLVFASHPVHTEAVAGVVGRADLAACNFYFLSLLTYMAHVRYRDATVYAQVCTKSKIGEAKRYRRLVVALPKSVSCAGCQWTGCRGHNGMAKSCDREVAIIMKVNSKDSSSETYRQWFYMALTLVFAAAAMLSKETGITVLGLCFVYDIVYSSYNTKHLFAVTIGFYFSAIEAITAYEILMNFTYPLNTFYACNWRFSIS</sequence>
<dbReference type="PANTHER" id="PTHR44216:SF3">
    <property type="entry name" value="PROTEIN O-MANNOSYL-TRANSFERASE TMTC2"/>
    <property type="match status" value="1"/>
</dbReference>
<evidence type="ECO:0000313" key="3">
    <source>
        <dbReference type="EMBL" id="CAH2005179.1"/>
    </source>
</evidence>
<feature type="chain" id="PRO_5040466507" evidence="2">
    <location>
        <begin position="31"/>
        <end position="244"/>
    </location>
</feature>
<protein>
    <submittedName>
        <fullName evidence="3">Uncharacterized protein</fullName>
    </submittedName>
</protein>
<dbReference type="OrthoDB" id="1658288at2759"/>
<organism evidence="3 4">
    <name type="scientific">Acanthoscelides obtectus</name>
    <name type="common">Bean weevil</name>
    <name type="synonym">Bruchus obtectus</name>
    <dbReference type="NCBI Taxonomy" id="200917"/>
    <lineage>
        <taxon>Eukaryota</taxon>
        <taxon>Metazoa</taxon>
        <taxon>Ecdysozoa</taxon>
        <taxon>Arthropoda</taxon>
        <taxon>Hexapoda</taxon>
        <taxon>Insecta</taxon>
        <taxon>Pterygota</taxon>
        <taxon>Neoptera</taxon>
        <taxon>Endopterygota</taxon>
        <taxon>Coleoptera</taxon>
        <taxon>Polyphaga</taxon>
        <taxon>Cucujiformia</taxon>
        <taxon>Chrysomeloidea</taxon>
        <taxon>Chrysomelidae</taxon>
        <taxon>Bruchinae</taxon>
        <taxon>Bruchini</taxon>
        <taxon>Acanthoscelides</taxon>
    </lineage>
</organism>
<evidence type="ECO:0000313" key="4">
    <source>
        <dbReference type="Proteomes" id="UP001152888"/>
    </source>
</evidence>
<keyword evidence="2" id="KW-0732">Signal</keyword>
<feature type="signal peptide" evidence="2">
    <location>
        <begin position="1"/>
        <end position="30"/>
    </location>
</feature>
<dbReference type="GO" id="GO:0000030">
    <property type="term" value="F:mannosyltransferase activity"/>
    <property type="evidence" value="ECO:0007669"/>
    <property type="project" value="TreeGrafter"/>
</dbReference>